<name>A0A0M3JTW6_ANISI</name>
<dbReference type="Proteomes" id="UP000267096">
    <property type="component" value="Unassembled WGS sequence"/>
</dbReference>
<proteinExistence type="predicted"/>
<dbReference type="EMBL" id="UYRR01031037">
    <property type="protein sequence ID" value="VDK44249.1"/>
    <property type="molecule type" value="Genomic_DNA"/>
</dbReference>
<sequence length="231" mass="25474">MVDNIRSGTIQGKLRASSSKTDANTDSTHSVLPGTKRLSQTFSGFIAGGHSSSGFDLETFTAVNDHNAFRTSISTSTAATSSTTTAETEHVKHPTRKGRFELTENFFFGKPSSYKQKPSFLRIRQQNLDRKPTFRSSKEQRFLSQPTDSFHFQNLVTDKQMLNFALGSTAISQAVLPDDNIDGNVFSGTRNDISSNENVAEGMDLQMGDQVDKRLNDITTSVEYNGTILNE</sequence>
<protein>
    <submittedName>
        <fullName evidence="2 4">Uncharacterized protein</fullName>
    </submittedName>
</protein>
<organism evidence="4">
    <name type="scientific">Anisakis simplex</name>
    <name type="common">Herring worm</name>
    <dbReference type="NCBI Taxonomy" id="6269"/>
    <lineage>
        <taxon>Eukaryota</taxon>
        <taxon>Metazoa</taxon>
        <taxon>Ecdysozoa</taxon>
        <taxon>Nematoda</taxon>
        <taxon>Chromadorea</taxon>
        <taxon>Rhabditida</taxon>
        <taxon>Spirurina</taxon>
        <taxon>Ascaridomorpha</taxon>
        <taxon>Ascaridoidea</taxon>
        <taxon>Anisakidae</taxon>
        <taxon>Anisakis</taxon>
        <taxon>Anisakis simplex complex</taxon>
    </lineage>
</organism>
<accession>A0A0M3JTW6</accession>
<evidence type="ECO:0000313" key="4">
    <source>
        <dbReference type="WBParaSite" id="ASIM_0001149601-mRNA-1"/>
    </source>
</evidence>
<dbReference type="WBParaSite" id="ASIM_0001149601-mRNA-1">
    <property type="protein sequence ID" value="ASIM_0001149601-mRNA-1"/>
    <property type="gene ID" value="ASIM_0001149601"/>
</dbReference>
<feature type="region of interest" description="Disordered" evidence="1">
    <location>
        <begin position="75"/>
        <end position="94"/>
    </location>
</feature>
<dbReference type="AlphaFoldDB" id="A0A0M3JTW6"/>
<reference evidence="4" key="1">
    <citation type="submission" date="2017-02" db="UniProtKB">
        <authorList>
            <consortium name="WormBaseParasite"/>
        </authorList>
    </citation>
    <scope>IDENTIFICATION</scope>
</reference>
<reference evidence="2 3" key="2">
    <citation type="submission" date="2018-11" db="EMBL/GenBank/DDBJ databases">
        <authorList>
            <consortium name="Pathogen Informatics"/>
        </authorList>
    </citation>
    <scope>NUCLEOTIDE SEQUENCE [LARGE SCALE GENOMIC DNA]</scope>
</reference>
<dbReference type="OrthoDB" id="5877837at2759"/>
<keyword evidence="3" id="KW-1185">Reference proteome</keyword>
<evidence type="ECO:0000256" key="1">
    <source>
        <dbReference type="SAM" id="MobiDB-lite"/>
    </source>
</evidence>
<evidence type="ECO:0000313" key="3">
    <source>
        <dbReference type="Proteomes" id="UP000267096"/>
    </source>
</evidence>
<evidence type="ECO:0000313" key="2">
    <source>
        <dbReference type="EMBL" id="VDK44249.1"/>
    </source>
</evidence>
<gene>
    <name evidence="2" type="ORF">ASIM_LOCUS11054</name>
</gene>
<feature type="compositionally biased region" description="Low complexity" evidence="1">
    <location>
        <begin position="75"/>
        <end position="86"/>
    </location>
</feature>
<feature type="compositionally biased region" description="Polar residues" evidence="1">
    <location>
        <begin position="1"/>
        <end position="30"/>
    </location>
</feature>
<feature type="region of interest" description="Disordered" evidence="1">
    <location>
        <begin position="1"/>
        <end position="34"/>
    </location>
</feature>